<organism evidence="2 3">
    <name type="scientific">Flavobacterium weaverense</name>
    <dbReference type="NCBI Taxonomy" id="271156"/>
    <lineage>
        <taxon>Bacteria</taxon>
        <taxon>Pseudomonadati</taxon>
        <taxon>Bacteroidota</taxon>
        <taxon>Flavobacteriia</taxon>
        <taxon>Flavobacteriales</taxon>
        <taxon>Flavobacteriaceae</taxon>
        <taxon>Flavobacterium</taxon>
    </lineage>
</organism>
<dbReference type="Proteomes" id="UP000280368">
    <property type="component" value="Unassembled WGS sequence"/>
</dbReference>
<dbReference type="Pfam" id="PF13749">
    <property type="entry name" value="HATPase_c_4"/>
    <property type="match status" value="1"/>
</dbReference>
<dbReference type="RefSeq" id="WP_121924080.1">
    <property type="nucleotide sequence ID" value="NZ_CBCSGA010000002.1"/>
</dbReference>
<name>A0A3L9ZZM6_9FLAO</name>
<reference evidence="2 3" key="1">
    <citation type="submission" date="2018-10" db="EMBL/GenBank/DDBJ databases">
        <title>Genomic Encyclopedia of Archaeal and Bacterial Type Strains, Phase II (KMG-II): from individual species to whole genera.</title>
        <authorList>
            <person name="Goeker M."/>
        </authorList>
    </citation>
    <scope>NUCLEOTIDE SEQUENCE [LARGE SCALE GENOMIC DNA]</scope>
    <source>
        <strain evidence="2 3">DSM 19727</strain>
    </source>
</reference>
<feature type="domain" description="Schlafen AlbA-2" evidence="1">
    <location>
        <begin position="23"/>
        <end position="141"/>
    </location>
</feature>
<protein>
    <submittedName>
        <fullName evidence="2">Putative HTH transcriptional regulator</fullName>
    </submittedName>
</protein>
<accession>A0A3L9ZZM6</accession>
<dbReference type="EMBL" id="REFH01000007">
    <property type="protein sequence ID" value="RMA77950.1"/>
    <property type="molecule type" value="Genomic_DNA"/>
</dbReference>
<dbReference type="Gene3D" id="3.30.950.30">
    <property type="entry name" value="Schlafen, AAA domain"/>
    <property type="match status" value="1"/>
</dbReference>
<evidence type="ECO:0000313" key="3">
    <source>
        <dbReference type="Proteomes" id="UP000280368"/>
    </source>
</evidence>
<evidence type="ECO:0000259" key="1">
    <source>
        <dbReference type="Pfam" id="PF04326"/>
    </source>
</evidence>
<dbReference type="PANTHER" id="PTHR30595">
    <property type="entry name" value="GLPR-RELATED TRANSCRIPTIONAL REPRESSOR"/>
    <property type="match status" value="1"/>
</dbReference>
<dbReference type="PANTHER" id="PTHR30595:SF6">
    <property type="entry name" value="SCHLAFEN ALBA-2 DOMAIN-CONTAINING PROTEIN"/>
    <property type="match status" value="1"/>
</dbReference>
<dbReference type="AlphaFoldDB" id="A0A3L9ZZM6"/>
<dbReference type="OrthoDB" id="9768354at2"/>
<dbReference type="InterPro" id="IPR038475">
    <property type="entry name" value="RecG_C_sf"/>
</dbReference>
<evidence type="ECO:0000313" key="2">
    <source>
        <dbReference type="EMBL" id="RMA77950.1"/>
    </source>
</evidence>
<sequence>MKSWINRAIALLDKSLTPIPQELNELDWKEDLSPNNQKLSKHLSAFSNLPGGGFLVFGIENKAGIIQGIDMAKSEQIVQKLSSLARDTVDPEVALDHKIEMYIDKPLLFIHIKESATKPVHLRSGTIEDSYIRSGGTTQKASRQEIGGLMLNSKNPVFEDLHVSKLLSTDDVLTLLDYAKVLELLGKPITHQSDAILHWLEQENMIKAIDDAGYYITNLGALTAANSLKDFDSLARKAVRVIKYKGNNKIITEKEYPGNKGYAISFEALLMFVKALLPSSEIIKTALRTETSIYPDIALRELIANALIHQDFSVKGAGPMIEIFDNRIEISNPGKLLPSKSVDRLIGTTPQSRNDALASAFRRYNICEERGSGFQKSVAGIELYGLPPLRFEELANSFRVTIYAPRNFAELSPLERIEAAYQHCVLQYYSASAMTNTSLRERFKMHDKQRSQVSLVIKEALNRNIIKPKDPNNASTKFAEYIPFWA</sequence>
<dbReference type="InterPro" id="IPR038461">
    <property type="entry name" value="Schlafen_AlbA_2_dom_sf"/>
</dbReference>
<gene>
    <name evidence="2" type="ORF">BC961_0310</name>
</gene>
<proteinExistence type="predicted"/>
<dbReference type="Pfam" id="PF04326">
    <property type="entry name" value="SLFN_AlbA_2"/>
    <property type="match status" value="1"/>
</dbReference>
<comment type="caution">
    <text evidence="2">The sequence shown here is derived from an EMBL/GenBank/DDBJ whole genome shotgun (WGS) entry which is preliminary data.</text>
</comment>
<dbReference type="Gene3D" id="3.30.565.60">
    <property type="match status" value="1"/>
</dbReference>
<keyword evidence="3" id="KW-1185">Reference proteome</keyword>
<dbReference type="InterPro" id="IPR007421">
    <property type="entry name" value="Schlafen_AlbA_2_dom"/>
</dbReference>